<reference evidence="2" key="1">
    <citation type="journal article" date="2021" name="mSystems">
        <title>Bacteria and Archaea Synergistically Convert Glycine Betaine to Biogenic Methane in the Formosa Cold Seep of the South China Sea.</title>
        <authorList>
            <person name="Li L."/>
            <person name="Zhang W."/>
            <person name="Zhang S."/>
            <person name="Song L."/>
            <person name="Sun Q."/>
            <person name="Zhang H."/>
            <person name="Xiang H."/>
            <person name="Dong X."/>
        </authorList>
    </citation>
    <scope>NUCLEOTIDE SEQUENCE</scope>
    <source>
        <strain evidence="2">ZWT</strain>
    </source>
</reference>
<name>A0A9J6NXJ4_9CLOT</name>
<dbReference type="EMBL" id="JAGSOJ010000001">
    <property type="protein sequence ID" value="MCM1988979.1"/>
    <property type="molecule type" value="Genomic_DNA"/>
</dbReference>
<dbReference type="Pfam" id="PF07872">
    <property type="entry name" value="DUF1659"/>
    <property type="match status" value="1"/>
</dbReference>
<gene>
    <name evidence="2" type="ORF">KDK92_04440</name>
</gene>
<organism evidence="2 3">
    <name type="scientific">Oceanirhabdus seepicola</name>
    <dbReference type="NCBI Taxonomy" id="2828781"/>
    <lineage>
        <taxon>Bacteria</taxon>
        <taxon>Bacillati</taxon>
        <taxon>Bacillota</taxon>
        <taxon>Clostridia</taxon>
        <taxon>Eubacteriales</taxon>
        <taxon>Clostridiaceae</taxon>
        <taxon>Oceanirhabdus</taxon>
    </lineage>
</organism>
<dbReference type="RefSeq" id="WP_250857845.1">
    <property type="nucleotide sequence ID" value="NZ_JAGSOJ010000001.1"/>
</dbReference>
<proteinExistence type="predicted"/>
<dbReference type="Proteomes" id="UP001056429">
    <property type="component" value="Unassembled WGS sequence"/>
</dbReference>
<dbReference type="InterPro" id="IPR012454">
    <property type="entry name" value="DUF1659"/>
</dbReference>
<dbReference type="AlphaFoldDB" id="A0A9J6NXJ4"/>
<comment type="caution">
    <text evidence="2">The sequence shown here is derived from an EMBL/GenBank/DDBJ whole genome shotgun (WGS) entry which is preliminary data.</text>
</comment>
<evidence type="ECO:0000313" key="3">
    <source>
        <dbReference type="Proteomes" id="UP001056429"/>
    </source>
</evidence>
<evidence type="ECO:0000313" key="2">
    <source>
        <dbReference type="EMBL" id="MCM1988979.1"/>
    </source>
</evidence>
<evidence type="ECO:0000259" key="1">
    <source>
        <dbReference type="Pfam" id="PF07872"/>
    </source>
</evidence>
<feature type="domain" description="DUF1659" evidence="1">
    <location>
        <begin position="2"/>
        <end position="71"/>
    </location>
</feature>
<sequence length="74" mass="8006">MAVTNTRVDSDLIVGVKTGTKASGGDEIKNFRFSKIKIDAADDAIYAVGAKIASVLPYPTKYIQRVNDNLLMSE</sequence>
<protein>
    <submittedName>
        <fullName evidence="2">DUF1659 domain-containing protein</fullName>
    </submittedName>
</protein>
<keyword evidence="3" id="KW-1185">Reference proteome</keyword>
<accession>A0A9J6NXJ4</accession>
<reference evidence="2" key="2">
    <citation type="submission" date="2021-04" db="EMBL/GenBank/DDBJ databases">
        <authorList>
            <person name="Dong X."/>
        </authorList>
    </citation>
    <scope>NUCLEOTIDE SEQUENCE</scope>
    <source>
        <strain evidence="2">ZWT</strain>
    </source>
</reference>